<feature type="transmembrane region" description="Helical" evidence="1">
    <location>
        <begin position="6"/>
        <end position="29"/>
    </location>
</feature>
<dbReference type="EMBL" id="GBXM01010543">
    <property type="protein sequence ID" value="JAH98034.1"/>
    <property type="molecule type" value="Transcribed_RNA"/>
</dbReference>
<organism evidence="2">
    <name type="scientific">Anguilla anguilla</name>
    <name type="common">European freshwater eel</name>
    <name type="synonym">Muraena anguilla</name>
    <dbReference type="NCBI Taxonomy" id="7936"/>
    <lineage>
        <taxon>Eukaryota</taxon>
        <taxon>Metazoa</taxon>
        <taxon>Chordata</taxon>
        <taxon>Craniata</taxon>
        <taxon>Vertebrata</taxon>
        <taxon>Euteleostomi</taxon>
        <taxon>Actinopterygii</taxon>
        <taxon>Neopterygii</taxon>
        <taxon>Teleostei</taxon>
        <taxon>Anguilliformes</taxon>
        <taxon>Anguillidae</taxon>
        <taxon>Anguilla</taxon>
    </lineage>
</organism>
<keyword evidence="1" id="KW-0472">Membrane</keyword>
<evidence type="ECO:0000256" key="1">
    <source>
        <dbReference type="SAM" id="Phobius"/>
    </source>
</evidence>
<protein>
    <submittedName>
        <fullName evidence="2">Uncharacterized protein</fullName>
    </submittedName>
</protein>
<reference evidence="2" key="2">
    <citation type="journal article" date="2015" name="Fish Shellfish Immunol.">
        <title>Early steps in the European eel (Anguilla anguilla)-Vibrio vulnificus interaction in the gills: Role of the RtxA13 toxin.</title>
        <authorList>
            <person name="Callol A."/>
            <person name="Pajuelo D."/>
            <person name="Ebbesson L."/>
            <person name="Teles M."/>
            <person name="MacKenzie S."/>
            <person name="Amaro C."/>
        </authorList>
    </citation>
    <scope>NUCLEOTIDE SEQUENCE</scope>
</reference>
<keyword evidence="1" id="KW-0812">Transmembrane</keyword>
<proteinExistence type="predicted"/>
<keyword evidence="1" id="KW-1133">Transmembrane helix</keyword>
<accession>A0A0E9X600</accession>
<dbReference type="AlphaFoldDB" id="A0A0E9X600"/>
<evidence type="ECO:0000313" key="2">
    <source>
        <dbReference type="EMBL" id="JAH98034.1"/>
    </source>
</evidence>
<sequence length="90" mass="10371">MFWHPYALILTNLQITFFMCSSCIQLYIFTEAVQFKYLLKGTTAEPQLEIKPSTFELQAQFPNHYTSPLPTVRFVIALDCMCIICIVSVV</sequence>
<name>A0A0E9X600_ANGAN</name>
<reference evidence="2" key="1">
    <citation type="submission" date="2014-11" db="EMBL/GenBank/DDBJ databases">
        <authorList>
            <person name="Amaro Gonzalez C."/>
        </authorList>
    </citation>
    <scope>NUCLEOTIDE SEQUENCE</scope>
</reference>